<evidence type="ECO:0000256" key="1">
    <source>
        <dbReference type="ARBA" id="ARBA00023015"/>
    </source>
</evidence>
<evidence type="ECO:0000256" key="2">
    <source>
        <dbReference type="ARBA" id="ARBA00023125"/>
    </source>
</evidence>
<dbReference type="Gene3D" id="1.10.10.10">
    <property type="entry name" value="Winged helix-like DNA-binding domain superfamily/Winged helix DNA-binding domain"/>
    <property type="match status" value="1"/>
</dbReference>
<dbReference type="SUPFAM" id="SSF46785">
    <property type="entry name" value="Winged helix' DNA-binding domain"/>
    <property type="match status" value="1"/>
</dbReference>
<proteinExistence type="predicted"/>
<dbReference type="InterPro" id="IPR036390">
    <property type="entry name" value="WH_DNA-bd_sf"/>
</dbReference>
<keyword evidence="6" id="KW-1185">Reference proteome</keyword>
<dbReference type="InterPro" id="IPR023187">
    <property type="entry name" value="Tscrpt_reg_MarR-type_CS"/>
</dbReference>
<dbReference type="InterPro" id="IPR052526">
    <property type="entry name" value="HTH-type_Bedaq_tolerance"/>
</dbReference>
<protein>
    <submittedName>
        <fullName evidence="5">MarR family transcriptional regulator</fullName>
    </submittedName>
</protein>
<keyword evidence="1" id="KW-0805">Transcription regulation</keyword>
<dbReference type="PROSITE" id="PS50995">
    <property type="entry name" value="HTH_MARR_2"/>
    <property type="match status" value="1"/>
</dbReference>
<accession>A0A934MAV1</accession>
<keyword evidence="2" id="KW-0238">DNA-binding</keyword>
<dbReference type="AlphaFoldDB" id="A0A934MAV1"/>
<dbReference type="GO" id="GO:0003677">
    <property type="term" value="F:DNA binding"/>
    <property type="evidence" value="ECO:0007669"/>
    <property type="project" value="UniProtKB-KW"/>
</dbReference>
<comment type="caution">
    <text evidence="5">The sequence shown here is derived from an EMBL/GenBank/DDBJ whole genome shotgun (WGS) entry which is preliminary data.</text>
</comment>
<dbReference type="PANTHER" id="PTHR39515">
    <property type="entry name" value="CONSERVED PROTEIN"/>
    <property type="match status" value="1"/>
</dbReference>
<dbReference type="InterPro" id="IPR000835">
    <property type="entry name" value="HTH_MarR-typ"/>
</dbReference>
<sequence>MSIPPDPPVVPDPDRLAGELRVAVLRTARCLRNQRGEADLSESQFSVVAALAKKGPMTPGALAEHEHTRPPSMTRTVNTLVELGLVTKVGDTEDRRLVVVDLTDAGRDEVDETRRRRDAWLTRQLGLLTDDERRTLLEASALLARVATR</sequence>
<evidence type="ECO:0000313" key="5">
    <source>
        <dbReference type="EMBL" id="MBI9114626.1"/>
    </source>
</evidence>
<organism evidence="5 6">
    <name type="scientific">Sanguibacter suaedae</name>
    <dbReference type="NCBI Taxonomy" id="2795737"/>
    <lineage>
        <taxon>Bacteria</taxon>
        <taxon>Bacillati</taxon>
        <taxon>Actinomycetota</taxon>
        <taxon>Actinomycetes</taxon>
        <taxon>Micrococcales</taxon>
        <taxon>Sanguibacteraceae</taxon>
        <taxon>Sanguibacter</taxon>
    </lineage>
</organism>
<dbReference type="Pfam" id="PF01047">
    <property type="entry name" value="MarR"/>
    <property type="match status" value="1"/>
</dbReference>
<gene>
    <name evidence="5" type="ORF">JAV76_06315</name>
</gene>
<reference evidence="5" key="1">
    <citation type="submission" date="2020-12" db="EMBL/GenBank/DDBJ databases">
        <title>Sanguibacter suaedae sp. nov., isolated from Suaeda aralocaspica.</title>
        <authorList>
            <person name="Ma Q."/>
        </authorList>
    </citation>
    <scope>NUCLEOTIDE SEQUENCE</scope>
    <source>
        <strain evidence="5">YZGR15</strain>
    </source>
</reference>
<dbReference type="PROSITE" id="PS01117">
    <property type="entry name" value="HTH_MARR_1"/>
    <property type="match status" value="1"/>
</dbReference>
<keyword evidence="3" id="KW-0804">Transcription</keyword>
<dbReference type="SMART" id="SM00347">
    <property type="entry name" value="HTH_MARR"/>
    <property type="match status" value="1"/>
</dbReference>
<dbReference type="EMBL" id="JAEINH010000004">
    <property type="protein sequence ID" value="MBI9114626.1"/>
    <property type="molecule type" value="Genomic_DNA"/>
</dbReference>
<feature type="domain" description="HTH marR-type" evidence="4">
    <location>
        <begin position="13"/>
        <end position="145"/>
    </location>
</feature>
<dbReference type="GO" id="GO:0003700">
    <property type="term" value="F:DNA-binding transcription factor activity"/>
    <property type="evidence" value="ECO:0007669"/>
    <property type="project" value="InterPro"/>
</dbReference>
<evidence type="ECO:0000313" key="6">
    <source>
        <dbReference type="Proteomes" id="UP000602087"/>
    </source>
</evidence>
<dbReference type="PANTHER" id="PTHR39515:SF2">
    <property type="entry name" value="HTH-TYPE TRANSCRIPTIONAL REGULATOR RV0880"/>
    <property type="match status" value="1"/>
</dbReference>
<name>A0A934MAV1_9MICO</name>
<dbReference type="Proteomes" id="UP000602087">
    <property type="component" value="Unassembled WGS sequence"/>
</dbReference>
<dbReference type="InterPro" id="IPR036388">
    <property type="entry name" value="WH-like_DNA-bd_sf"/>
</dbReference>
<evidence type="ECO:0000256" key="3">
    <source>
        <dbReference type="ARBA" id="ARBA00023163"/>
    </source>
</evidence>
<evidence type="ECO:0000259" key="4">
    <source>
        <dbReference type="PROSITE" id="PS50995"/>
    </source>
</evidence>